<comment type="caution">
    <text evidence="1">The sequence shown here is derived from an EMBL/GenBank/DDBJ whole genome shotgun (WGS) entry which is preliminary data.</text>
</comment>
<reference evidence="1 2" key="1">
    <citation type="journal article" date="2018" name="Int. J. Syst. Evol. Microbiol.">
        <title>Lactobacillus bambusae sp. nov., isolated from a traditional fermented Ma-bamboo shoots of Taiwan.</title>
        <authorList>
            <person name="Wang L.-T."/>
        </authorList>
    </citation>
    <scope>NUCLEOTIDE SEQUENCE [LARGE SCALE GENOMIC DNA]</scope>
    <source>
        <strain evidence="1 2">BS-W1</strain>
    </source>
</reference>
<evidence type="ECO:0000313" key="2">
    <source>
        <dbReference type="Proteomes" id="UP000245080"/>
    </source>
</evidence>
<dbReference type="Proteomes" id="UP000245080">
    <property type="component" value="Unassembled WGS sequence"/>
</dbReference>
<dbReference type="InterPro" id="IPR005019">
    <property type="entry name" value="Adenine_glyco"/>
</dbReference>
<dbReference type="Gene3D" id="1.10.340.30">
    <property type="entry name" value="Hypothetical protein, domain 2"/>
    <property type="match status" value="1"/>
</dbReference>
<evidence type="ECO:0000313" key="1">
    <source>
        <dbReference type="EMBL" id="PWG00144.1"/>
    </source>
</evidence>
<dbReference type="PANTHER" id="PTHR30037:SF4">
    <property type="entry name" value="DNA-3-METHYLADENINE GLYCOSYLASE I"/>
    <property type="match status" value="1"/>
</dbReference>
<dbReference type="GO" id="GO:0006284">
    <property type="term" value="P:base-excision repair"/>
    <property type="evidence" value="ECO:0007669"/>
    <property type="project" value="InterPro"/>
</dbReference>
<proteinExistence type="predicted"/>
<dbReference type="Pfam" id="PF03352">
    <property type="entry name" value="Adenine_glyco"/>
    <property type="match status" value="1"/>
</dbReference>
<organism evidence="1 2">
    <name type="scientific">Levilactobacillus bambusae</name>
    <dbReference type="NCBI Taxonomy" id="2024736"/>
    <lineage>
        <taxon>Bacteria</taxon>
        <taxon>Bacillati</taxon>
        <taxon>Bacillota</taxon>
        <taxon>Bacilli</taxon>
        <taxon>Lactobacillales</taxon>
        <taxon>Lactobacillaceae</taxon>
        <taxon>Levilactobacillus</taxon>
    </lineage>
</organism>
<dbReference type="InterPro" id="IPR052891">
    <property type="entry name" value="DNA-3mA_glycosylase"/>
</dbReference>
<dbReference type="AlphaFoldDB" id="A0A2V1MYQ7"/>
<dbReference type="PANTHER" id="PTHR30037">
    <property type="entry name" value="DNA-3-METHYLADENINE GLYCOSYLASE 1"/>
    <property type="match status" value="1"/>
</dbReference>
<dbReference type="EMBL" id="QCXQ01000002">
    <property type="protein sequence ID" value="PWG00144.1"/>
    <property type="molecule type" value="Genomic_DNA"/>
</dbReference>
<accession>A0A2V1MYQ7</accession>
<name>A0A2V1MYQ7_9LACO</name>
<dbReference type="InterPro" id="IPR011257">
    <property type="entry name" value="DNA_glycosylase"/>
</dbReference>
<gene>
    <name evidence="1" type="ORF">DCM90_04210</name>
</gene>
<keyword evidence="2" id="KW-1185">Reference proteome</keyword>
<dbReference type="SUPFAM" id="SSF48150">
    <property type="entry name" value="DNA-glycosylase"/>
    <property type="match status" value="1"/>
</dbReference>
<dbReference type="GO" id="GO:0008725">
    <property type="term" value="F:DNA-3-methyladenine glycosylase activity"/>
    <property type="evidence" value="ECO:0007669"/>
    <property type="project" value="InterPro"/>
</dbReference>
<dbReference type="RefSeq" id="WP_109250091.1">
    <property type="nucleotide sequence ID" value="NZ_QCXQ01000002.1"/>
</dbReference>
<protein>
    <submittedName>
        <fullName evidence="1">DNA-3-methyladenine glycosylase I</fullName>
    </submittedName>
</protein>
<dbReference type="OrthoDB" id="9807664at2"/>
<sequence length="179" mass="20008">MIGPNDGNDFSSQGVADYDRYFGTPTYDDHVLFELLTVGVFQVGLSWQAAASKLPVLRRDFKGMAIEAVAQMGEPDVERIAADPDMIRNPRKIAATITNAQAILTLKSEFSHFSDYLWQFVDEVPLTMQVVDRTEVENQWPLGALVAKDMKRRGFKFVGPVVTTMFLKAAGIFKDEVLD</sequence>